<comment type="caution">
    <text evidence="9">The sequence shown here is derived from an EMBL/GenBank/DDBJ whole genome shotgun (WGS) entry which is preliminary data.</text>
</comment>
<evidence type="ECO:0000256" key="7">
    <source>
        <dbReference type="SAM" id="Phobius"/>
    </source>
</evidence>
<keyword evidence="5 7" id="KW-1133">Transmembrane helix</keyword>
<feature type="transmembrane region" description="Helical" evidence="7">
    <location>
        <begin position="91"/>
        <end position="111"/>
    </location>
</feature>
<keyword evidence="3 7" id="KW-0812">Transmembrane</keyword>
<evidence type="ECO:0000256" key="3">
    <source>
        <dbReference type="ARBA" id="ARBA00022692"/>
    </source>
</evidence>
<keyword evidence="6 7" id="KW-0472">Membrane</keyword>
<dbReference type="InterPro" id="IPR013057">
    <property type="entry name" value="AA_transpt_TM"/>
</dbReference>
<sequence length="114" mass="12693">MFIAVIGYLMYGAEVQSQITFNLPTSEVGAKVAIYTLLLIPITLYALIITPIALAIEDVLPQTYQNRNLIQIGIRLVIMASNTLLANGPTRIHFCCLSIFFTALCMLHQAYSWL</sequence>
<feature type="transmembrane region" description="Helical" evidence="7">
    <location>
        <begin position="68"/>
        <end position="85"/>
    </location>
</feature>
<evidence type="ECO:0000256" key="6">
    <source>
        <dbReference type="ARBA" id="ARBA00023136"/>
    </source>
</evidence>
<evidence type="ECO:0000256" key="4">
    <source>
        <dbReference type="ARBA" id="ARBA00022970"/>
    </source>
</evidence>
<organism evidence="9 10">
    <name type="scientific">Rosa chinensis</name>
    <name type="common">China rose</name>
    <dbReference type="NCBI Taxonomy" id="74649"/>
    <lineage>
        <taxon>Eukaryota</taxon>
        <taxon>Viridiplantae</taxon>
        <taxon>Streptophyta</taxon>
        <taxon>Embryophyta</taxon>
        <taxon>Tracheophyta</taxon>
        <taxon>Spermatophyta</taxon>
        <taxon>Magnoliopsida</taxon>
        <taxon>eudicotyledons</taxon>
        <taxon>Gunneridae</taxon>
        <taxon>Pentapetalae</taxon>
        <taxon>rosids</taxon>
        <taxon>fabids</taxon>
        <taxon>Rosales</taxon>
        <taxon>Rosaceae</taxon>
        <taxon>Rosoideae</taxon>
        <taxon>Rosoideae incertae sedis</taxon>
        <taxon>Rosa</taxon>
    </lineage>
</organism>
<accession>A0A2P6QGW2</accession>
<feature type="transmembrane region" description="Helical" evidence="7">
    <location>
        <begin position="33"/>
        <end position="56"/>
    </location>
</feature>
<dbReference type="STRING" id="74649.A0A2P6QGW2"/>
<reference evidence="9 10" key="1">
    <citation type="journal article" date="2018" name="Nat. Genet.">
        <title>The Rosa genome provides new insights in the design of modern roses.</title>
        <authorList>
            <person name="Bendahmane M."/>
        </authorList>
    </citation>
    <scope>NUCLEOTIDE SEQUENCE [LARGE SCALE GENOMIC DNA]</scope>
    <source>
        <strain evidence="10">cv. Old Blush</strain>
    </source>
</reference>
<keyword evidence="4" id="KW-0029">Amino-acid transport</keyword>
<evidence type="ECO:0000256" key="1">
    <source>
        <dbReference type="ARBA" id="ARBA00004370"/>
    </source>
</evidence>
<dbReference type="Pfam" id="PF01490">
    <property type="entry name" value="Aa_trans"/>
    <property type="match status" value="1"/>
</dbReference>
<dbReference type="EMBL" id="PDCK01000043">
    <property type="protein sequence ID" value="PRQ33409.1"/>
    <property type="molecule type" value="Genomic_DNA"/>
</dbReference>
<evidence type="ECO:0000313" key="9">
    <source>
        <dbReference type="EMBL" id="PRQ33409.1"/>
    </source>
</evidence>
<evidence type="ECO:0000256" key="2">
    <source>
        <dbReference type="ARBA" id="ARBA00022448"/>
    </source>
</evidence>
<dbReference type="Proteomes" id="UP000238479">
    <property type="component" value="Chromosome 5"/>
</dbReference>
<comment type="subcellular location">
    <subcellularLocation>
        <location evidence="1">Membrane</location>
    </subcellularLocation>
</comment>
<name>A0A2P6QGW2_ROSCH</name>
<protein>
    <submittedName>
        <fullName evidence="9">Putative amino acid transporter, transmembrane domain-containing protein</fullName>
    </submittedName>
</protein>
<dbReference type="Gramene" id="PRQ33409">
    <property type="protein sequence ID" value="PRQ33409"/>
    <property type="gene ID" value="RchiOBHm_Chr5g0057311"/>
</dbReference>
<keyword evidence="2" id="KW-0813">Transport</keyword>
<keyword evidence="10" id="KW-1185">Reference proteome</keyword>
<dbReference type="GO" id="GO:0006865">
    <property type="term" value="P:amino acid transport"/>
    <property type="evidence" value="ECO:0007669"/>
    <property type="project" value="UniProtKB-KW"/>
</dbReference>
<proteinExistence type="predicted"/>
<evidence type="ECO:0000256" key="5">
    <source>
        <dbReference type="ARBA" id="ARBA00022989"/>
    </source>
</evidence>
<dbReference type="GO" id="GO:0016020">
    <property type="term" value="C:membrane"/>
    <property type="evidence" value="ECO:0007669"/>
    <property type="project" value="UniProtKB-SubCell"/>
</dbReference>
<feature type="domain" description="Amino acid transporter transmembrane" evidence="8">
    <location>
        <begin position="1"/>
        <end position="86"/>
    </location>
</feature>
<dbReference type="AlphaFoldDB" id="A0A2P6QGW2"/>
<gene>
    <name evidence="9" type="ORF">RchiOBHm_Chr5g0057311</name>
</gene>
<evidence type="ECO:0000259" key="8">
    <source>
        <dbReference type="Pfam" id="PF01490"/>
    </source>
</evidence>
<evidence type="ECO:0000313" key="10">
    <source>
        <dbReference type="Proteomes" id="UP000238479"/>
    </source>
</evidence>